<dbReference type="AlphaFoldDB" id="A0AAE3L427"/>
<dbReference type="InterPro" id="IPR012312">
    <property type="entry name" value="Hemerythrin-like"/>
</dbReference>
<dbReference type="CDD" id="cd12108">
    <property type="entry name" value="Hr-like"/>
    <property type="match status" value="1"/>
</dbReference>
<name>A0AAE3L427_9GAMM</name>
<dbReference type="EMBL" id="JANUCT010000007">
    <property type="protein sequence ID" value="MCS3903218.1"/>
    <property type="molecule type" value="Genomic_DNA"/>
</dbReference>
<organism evidence="2 3">
    <name type="scientific">Methylohalomonas lacus</name>
    <dbReference type="NCBI Taxonomy" id="398773"/>
    <lineage>
        <taxon>Bacteria</taxon>
        <taxon>Pseudomonadati</taxon>
        <taxon>Pseudomonadota</taxon>
        <taxon>Gammaproteobacteria</taxon>
        <taxon>Methylohalomonadales</taxon>
        <taxon>Methylohalomonadaceae</taxon>
        <taxon>Methylohalomonas</taxon>
    </lineage>
</organism>
<keyword evidence="3" id="KW-1185">Reference proteome</keyword>
<dbReference type="Proteomes" id="UP001204445">
    <property type="component" value="Unassembled WGS sequence"/>
</dbReference>
<sequence length="214" mass="24737">MPHSALERLQQDHRQIETLLNVLEHQIAAVDRGDRPDYALMYQVMHYLTYYPDRYHHVFEDLLFERLVSRRTDLKPVIDTLAGQHETMTNQGVQLRSLLESVLNDLPVARPDLVRQGDAYLTAYRQHLECEETDVFPALIDSLMQSDWMTLLTRFEWRADPLFAAQADREYDLLVETLQAMGADPTLLQEQYESTCPACSGDGRRLMPRGGVTD</sequence>
<evidence type="ECO:0000259" key="1">
    <source>
        <dbReference type="Pfam" id="PF01814"/>
    </source>
</evidence>
<protein>
    <submittedName>
        <fullName evidence="2">Hemerythrin-like domain-containing protein</fullName>
    </submittedName>
</protein>
<reference evidence="2" key="1">
    <citation type="submission" date="2022-08" db="EMBL/GenBank/DDBJ databases">
        <title>Genomic Encyclopedia of Type Strains, Phase III (KMG-III): the genomes of soil and plant-associated and newly described type strains.</title>
        <authorList>
            <person name="Whitman W."/>
        </authorList>
    </citation>
    <scope>NUCLEOTIDE SEQUENCE</scope>
    <source>
        <strain evidence="2">HMT 1</strain>
    </source>
</reference>
<proteinExistence type="predicted"/>
<dbReference type="GO" id="GO:0005886">
    <property type="term" value="C:plasma membrane"/>
    <property type="evidence" value="ECO:0007669"/>
    <property type="project" value="TreeGrafter"/>
</dbReference>
<dbReference type="Pfam" id="PF01814">
    <property type="entry name" value="Hemerythrin"/>
    <property type="match status" value="1"/>
</dbReference>
<comment type="caution">
    <text evidence="2">The sequence shown here is derived from an EMBL/GenBank/DDBJ whole genome shotgun (WGS) entry which is preliminary data.</text>
</comment>
<dbReference type="Gene3D" id="1.20.120.520">
    <property type="entry name" value="nmb1532 protein domain like"/>
    <property type="match status" value="1"/>
</dbReference>
<dbReference type="PANTHER" id="PTHR39966">
    <property type="entry name" value="BLL2471 PROTEIN-RELATED"/>
    <property type="match status" value="1"/>
</dbReference>
<gene>
    <name evidence="2" type="ORF">J2T55_001238</name>
</gene>
<dbReference type="PANTHER" id="PTHR39966:SF1">
    <property type="entry name" value="HEMERYTHRIN-LIKE DOMAIN-CONTAINING PROTEIN"/>
    <property type="match status" value="1"/>
</dbReference>
<evidence type="ECO:0000313" key="3">
    <source>
        <dbReference type="Proteomes" id="UP001204445"/>
    </source>
</evidence>
<dbReference type="RefSeq" id="WP_259054842.1">
    <property type="nucleotide sequence ID" value="NZ_JANUCT010000007.1"/>
</dbReference>
<accession>A0AAE3L427</accession>
<feature type="domain" description="Hemerythrin-like" evidence="1">
    <location>
        <begin position="6"/>
        <end position="139"/>
    </location>
</feature>
<evidence type="ECO:0000313" key="2">
    <source>
        <dbReference type="EMBL" id="MCS3903218.1"/>
    </source>
</evidence>